<feature type="compositionally biased region" description="Polar residues" evidence="1">
    <location>
        <begin position="41"/>
        <end position="50"/>
    </location>
</feature>
<sequence>MAGKKDKSVVAVISGLTDSQAARISADIMKSKQRNAPSGRGTITSGFTSSVGSLLQKGTKRIGG</sequence>
<keyword evidence="3" id="KW-1185">Reference proteome</keyword>
<evidence type="ECO:0000313" key="3">
    <source>
        <dbReference type="Proteomes" id="UP001300383"/>
    </source>
</evidence>
<gene>
    <name evidence="2" type="ORF">QJ036_00930</name>
</gene>
<dbReference type="EMBL" id="JASGBQ010000001">
    <property type="protein sequence ID" value="MDI9241041.1"/>
    <property type="molecule type" value="Genomic_DNA"/>
</dbReference>
<reference evidence="2 3" key="1">
    <citation type="submission" date="2023-05" db="EMBL/GenBank/DDBJ databases">
        <title>[ruminococcus] sp. nov., isolated from a pig farm feces dump.</title>
        <authorList>
            <person name="Chang Y.-H."/>
        </authorList>
    </citation>
    <scope>NUCLEOTIDE SEQUENCE [LARGE SCALE GENOMIC DNA]</scope>
    <source>
        <strain evidence="2 3">YH-rum2234</strain>
    </source>
</reference>
<organism evidence="2 3">
    <name type="scientific">Fusibacillus kribbianus</name>
    <dbReference type="NCBI Taxonomy" id="3044208"/>
    <lineage>
        <taxon>Bacteria</taxon>
        <taxon>Bacillati</taxon>
        <taxon>Bacillota</taxon>
        <taxon>Clostridia</taxon>
        <taxon>Lachnospirales</taxon>
        <taxon>Lachnospiraceae</taxon>
        <taxon>Fusibacillus</taxon>
    </lineage>
</organism>
<protein>
    <submittedName>
        <fullName evidence="2">Uncharacterized protein</fullName>
    </submittedName>
</protein>
<dbReference type="AlphaFoldDB" id="A0AAP4BAM7"/>
<comment type="caution">
    <text evidence="2">The sequence shown here is derived from an EMBL/GenBank/DDBJ whole genome shotgun (WGS) entry which is preliminary data.</text>
</comment>
<evidence type="ECO:0000313" key="2">
    <source>
        <dbReference type="EMBL" id="MDI9241041.1"/>
    </source>
</evidence>
<accession>A0AAP4BAM7</accession>
<dbReference type="Proteomes" id="UP001300383">
    <property type="component" value="Unassembled WGS sequence"/>
</dbReference>
<evidence type="ECO:0000256" key="1">
    <source>
        <dbReference type="SAM" id="MobiDB-lite"/>
    </source>
</evidence>
<name>A0AAP4BAM7_9FIRM</name>
<proteinExistence type="predicted"/>
<feature type="region of interest" description="Disordered" evidence="1">
    <location>
        <begin position="30"/>
        <end position="50"/>
    </location>
</feature>
<dbReference type="RefSeq" id="WP_283229548.1">
    <property type="nucleotide sequence ID" value="NZ_JASGBQ010000001.1"/>
</dbReference>